<organism evidence="2 3">
    <name type="scientific">Candida parapsilosis</name>
    <name type="common">Yeast</name>
    <dbReference type="NCBI Taxonomy" id="5480"/>
    <lineage>
        <taxon>Eukaryota</taxon>
        <taxon>Fungi</taxon>
        <taxon>Dikarya</taxon>
        <taxon>Ascomycota</taxon>
        <taxon>Saccharomycotina</taxon>
        <taxon>Pichiomycetes</taxon>
        <taxon>Debaryomycetaceae</taxon>
        <taxon>Candida/Lodderomyces clade</taxon>
        <taxon>Candida</taxon>
    </lineage>
</organism>
<dbReference type="OrthoDB" id="10256089at2759"/>
<name>A0A8X7NHP4_CANPA</name>
<protein>
    <submittedName>
        <fullName evidence="2">Uncharacterized protein</fullName>
    </submittedName>
</protein>
<reference evidence="2" key="1">
    <citation type="submission" date="2020-03" db="EMBL/GenBank/DDBJ databases">
        <title>FDA dAtabase for Regulatory Grade micrObial Sequences (FDA-ARGOS): Supporting development and validation of Infectious Disease Dx tests.</title>
        <authorList>
            <person name="Campos J."/>
            <person name="Goldberg B."/>
            <person name="Tallon L."/>
            <person name="Sadzewicz L."/>
            <person name="Vavikolanu K."/>
            <person name="Mehta A."/>
            <person name="Aluvathingal J."/>
            <person name="Nadendla S."/>
            <person name="Nandy P."/>
            <person name="Geyer C."/>
            <person name="Yan Y."/>
            <person name="Sichtig H."/>
        </authorList>
    </citation>
    <scope>NUCLEOTIDE SEQUENCE [LARGE SCALE GENOMIC DNA]</scope>
    <source>
        <strain evidence="2">FDAARGOS_652</strain>
    </source>
</reference>
<dbReference type="Proteomes" id="UP000590412">
    <property type="component" value="Unassembled WGS sequence"/>
</dbReference>
<sequence length="799" mass="92263">MTEFVHYQQPLSERELIGVKNAGAVVRNEIVADYDPYCPAWLRFAESEPKLESKRQVAQLTRSKSRKQKNSDVNLHPNISLPTTNPNFNNVQRSLSQINQSSMKRKPEKLNLEPPKFPLSVYERQKNEGSKSQTPKPSFMPPQLPGPPLPPNNVSIHKKVNSPMRAEFFNNEMTSDVKFQYQQHIIEFLNYTIGKYKQLEKYLETNKLEWNATSEKSLVLLNLIRIKDGFKDIILSILKQLSKQSGIIDQREVTEMELINCNVFQFVYNCSIETVNFGDLINNSAIFNNLFKFSLLSYYFKLDFVIEKAVHHRDALAIPMGVWFKLPTFVKSIKDQLVKLSNHNIKMGIDNGIKRNYQDLEICLVKLNSVTSKFAIVDNLKKNYPILKWTDLNKVDELLKAKVPDYYPQHHIMYENGVGGSHKLQFDDFTSRPLSSAVDTNVVNGLHSNYKLDAKAARSKVKQAEPARTLSRGVSIKRSLSSMVKRNVSTSESNDKNKPSKLNVLSDFFTPSMDNQPKQQVSRSQTTKSSRSKLRSETTQVTTPPRKNQSLHENKQDSNIADEEKESPSQHPRLATRSPSKKDILLMLKNRPLPSEPEATSPQQHHKHKHKQQGEATITTTIANSQVHNYINCLVQLRKKLKALGPQLIEFLEIQLKYCQLWQRFLEDNSPTTGYRIQDPYIKSIYQSFHEKLLHQINFTQHTIVRHINSKLIMPIDECLQLYRRSSVTDLSYIHQFMELIVCQYNKLYCEWLEGLIGTQSIEEYQQLCERMKGCPGVKRGDDIVEYYEQLTKLKNLVV</sequence>
<dbReference type="AlphaFoldDB" id="A0A8X7NHP4"/>
<feature type="compositionally biased region" description="Polar residues" evidence="1">
    <location>
        <begin position="539"/>
        <end position="548"/>
    </location>
</feature>
<feature type="compositionally biased region" description="Polar residues" evidence="1">
    <location>
        <begin position="80"/>
        <end position="90"/>
    </location>
</feature>
<evidence type="ECO:0000313" key="2">
    <source>
        <dbReference type="EMBL" id="KAF6048775.1"/>
    </source>
</evidence>
<feature type="region of interest" description="Disordered" evidence="1">
    <location>
        <begin position="124"/>
        <end position="145"/>
    </location>
</feature>
<accession>A0A8X7NHP4</accession>
<proteinExistence type="predicted"/>
<gene>
    <name evidence="2" type="ORF">FOB60_004159</name>
</gene>
<feature type="region of interest" description="Disordered" evidence="1">
    <location>
        <begin position="60"/>
        <end position="90"/>
    </location>
</feature>
<feature type="compositionally biased region" description="Polar residues" evidence="1">
    <location>
        <begin position="481"/>
        <end position="492"/>
    </location>
</feature>
<evidence type="ECO:0000256" key="1">
    <source>
        <dbReference type="SAM" id="MobiDB-lite"/>
    </source>
</evidence>
<dbReference type="EMBL" id="JABWAB010000006">
    <property type="protein sequence ID" value="KAF6048775.1"/>
    <property type="molecule type" value="Genomic_DNA"/>
</dbReference>
<evidence type="ECO:0000313" key="3">
    <source>
        <dbReference type="Proteomes" id="UP000590412"/>
    </source>
</evidence>
<comment type="caution">
    <text evidence="2">The sequence shown here is derived from an EMBL/GenBank/DDBJ whole genome shotgun (WGS) entry which is preliminary data.</text>
</comment>
<feature type="compositionally biased region" description="Low complexity" evidence="1">
    <location>
        <begin position="518"/>
        <end position="529"/>
    </location>
</feature>
<feature type="region of interest" description="Disordered" evidence="1">
    <location>
        <begin position="481"/>
        <end position="614"/>
    </location>
</feature>